<evidence type="ECO:0000256" key="7">
    <source>
        <dbReference type="RuleBase" id="RU079119"/>
    </source>
</evidence>
<keyword evidence="3 7" id="KW-0812">Transmembrane</keyword>
<comment type="subcellular location">
    <subcellularLocation>
        <location evidence="1">Membrane</location>
        <topology evidence="1">Multi-pass membrane protein</topology>
    </subcellularLocation>
</comment>
<reference evidence="9" key="1">
    <citation type="submission" date="2006-10" db="EMBL/GenBank/DDBJ databases">
        <authorList>
            <person name="Amadeo P."/>
            <person name="Zhao Q."/>
            <person name="Wortman J."/>
            <person name="Fraser-Liggett C."/>
            <person name="Carlton J."/>
        </authorList>
    </citation>
    <scope>NUCLEOTIDE SEQUENCE</scope>
    <source>
        <strain evidence="9">G3</strain>
    </source>
</reference>
<proteinExistence type="inferred from homology"/>
<dbReference type="Pfam" id="PF01529">
    <property type="entry name" value="DHHC"/>
    <property type="match status" value="1"/>
</dbReference>
<dbReference type="OrthoDB" id="302728at2759"/>
<sequence>MNGVAMFQEQVTFAKSNPLPPRSSFSVTARRFVIRADHICAYMQSWVGFKNHKYFIQTTLWSAIYSLLYMVGQIPIIYEGIKLIIQKKKVTVQIIMSLVIFLTVLFAAYIALISLRHFTVAMINLSHNETITERYNKKPQIYDRGSACKNCEEICGSRWLFITWIFPCFCCYYPKMPKWDDEHDTGVIDNNPREDIV</sequence>
<evidence type="ECO:0000313" key="10">
    <source>
        <dbReference type="Proteomes" id="UP000001542"/>
    </source>
</evidence>
<dbReference type="EC" id="2.3.1.225" evidence="7"/>
<protein>
    <recommendedName>
        <fullName evidence="7">Palmitoyltransferase</fullName>
        <ecNumber evidence="7">2.3.1.225</ecNumber>
    </recommendedName>
</protein>
<dbReference type="PROSITE" id="PS50216">
    <property type="entry name" value="DHHC"/>
    <property type="match status" value="1"/>
</dbReference>
<evidence type="ECO:0000259" key="8">
    <source>
        <dbReference type="Pfam" id="PF01529"/>
    </source>
</evidence>
<name>A2FBD0_TRIV3</name>
<dbReference type="InterPro" id="IPR001594">
    <property type="entry name" value="Palmitoyltrfase_DHHC"/>
</dbReference>
<keyword evidence="5 7" id="KW-0472">Membrane</keyword>
<keyword evidence="6 7" id="KW-0012">Acyltransferase</keyword>
<dbReference type="GO" id="GO:0019706">
    <property type="term" value="F:protein-cysteine S-palmitoyltransferase activity"/>
    <property type="evidence" value="ECO:0000318"/>
    <property type="project" value="GO_Central"/>
</dbReference>
<evidence type="ECO:0000256" key="3">
    <source>
        <dbReference type="ARBA" id="ARBA00022692"/>
    </source>
</evidence>
<evidence type="ECO:0000256" key="6">
    <source>
        <dbReference type="ARBA" id="ARBA00023315"/>
    </source>
</evidence>
<dbReference type="GO" id="GO:0005794">
    <property type="term" value="C:Golgi apparatus"/>
    <property type="evidence" value="ECO:0000318"/>
    <property type="project" value="GO_Central"/>
</dbReference>
<dbReference type="PANTHER" id="PTHR22883">
    <property type="entry name" value="ZINC FINGER DHHC DOMAIN CONTAINING PROTEIN"/>
    <property type="match status" value="1"/>
</dbReference>
<dbReference type="VEuPathDB" id="TrichDB:TVAG_157950"/>
<evidence type="ECO:0000256" key="2">
    <source>
        <dbReference type="ARBA" id="ARBA00022679"/>
    </source>
</evidence>
<dbReference type="GO" id="GO:0005783">
    <property type="term" value="C:endoplasmic reticulum"/>
    <property type="evidence" value="ECO:0000318"/>
    <property type="project" value="GO_Central"/>
</dbReference>
<feature type="transmembrane region" description="Helical" evidence="7">
    <location>
        <begin position="90"/>
        <end position="112"/>
    </location>
</feature>
<keyword evidence="2 7" id="KW-0808">Transferase</keyword>
<dbReference type="InterPro" id="IPR039859">
    <property type="entry name" value="PFA4/ZDH16/20/ERF2-like"/>
</dbReference>
<evidence type="ECO:0000256" key="5">
    <source>
        <dbReference type="ARBA" id="ARBA00023136"/>
    </source>
</evidence>
<accession>A2FBD0</accession>
<dbReference type="AlphaFoldDB" id="A2FBD0"/>
<feature type="domain" description="Palmitoyltransferase DHHC" evidence="8">
    <location>
        <begin position="8"/>
        <end position="137"/>
    </location>
</feature>
<dbReference type="PANTHER" id="PTHR22883:SF147">
    <property type="entry name" value="PALMITOYLTRANSFERASE"/>
    <property type="match status" value="1"/>
</dbReference>
<comment type="domain">
    <text evidence="7">The DHHC domain is required for palmitoyltransferase activity.</text>
</comment>
<comment type="similarity">
    <text evidence="7">Belongs to the DHHC palmitoyltransferase family.</text>
</comment>
<feature type="transmembrane region" description="Helical" evidence="7">
    <location>
        <begin position="54"/>
        <end position="78"/>
    </location>
</feature>
<comment type="catalytic activity">
    <reaction evidence="7">
        <text>L-cysteinyl-[protein] + hexadecanoyl-CoA = S-hexadecanoyl-L-cysteinyl-[protein] + CoA</text>
        <dbReference type="Rhea" id="RHEA:36683"/>
        <dbReference type="Rhea" id="RHEA-COMP:10131"/>
        <dbReference type="Rhea" id="RHEA-COMP:11032"/>
        <dbReference type="ChEBI" id="CHEBI:29950"/>
        <dbReference type="ChEBI" id="CHEBI:57287"/>
        <dbReference type="ChEBI" id="CHEBI:57379"/>
        <dbReference type="ChEBI" id="CHEBI:74151"/>
        <dbReference type="EC" id="2.3.1.225"/>
    </reaction>
</comment>
<dbReference type="KEGG" id="tva:4755598"/>
<organism evidence="9 10">
    <name type="scientific">Trichomonas vaginalis (strain ATCC PRA-98 / G3)</name>
    <dbReference type="NCBI Taxonomy" id="412133"/>
    <lineage>
        <taxon>Eukaryota</taxon>
        <taxon>Metamonada</taxon>
        <taxon>Parabasalia</taxon>
        <taxon>Trichomonadida</taxon>
        <taxon>Trichomonadidae</taxon>
        <taxon>Trichomonas</taxon>
    </lineage>
</organism>
<dbReference type="GO" id="GO:0006612">
    <property type="term" value="P:protein targeting to membrane"/>
    <property type="evidence" value="ECO:0000318"/>
    <property type="project" value="GO_Central"/>
</dbReference>
<evidence type="ECO:0000256" key="1">
    <source>
        <dbReference type="ARBA" id="ARBA00004141"/>
    </source>
</evidence>
<evidence type="ECO:0000256" key="4">
    <source>
        <dbReference type="ARBA" id="ARBA00022989"/>
    </source>
</evidence>
<reference evidence="9" key="2">
    <citation type="journal article" date="2007" name="Science">
        <title>Draft genome sequence of the sexually transmitted pathogen Trichomonas vaginalis.</title>
        <authorList>
            <person name="Carlton J.M."/>
            <person name="Hirt R.P."/>
            <person name="Silva J.C."/>
            <person name="Delcher A.L."/>
            <person name="Schatz M."/>
            <person name="Zhao Q."/>
            <person name="Wortman J.R."/>
            <person name="Bidwell S.L."/>
            <person name="Alsmark U.C.M."/>
            <person name="Besteiro S."/>
            <person name="Sicheritz-Ponten T."/>
            <person name="Noel C.J."/>
            <person name="Dacks J.B."/>
            <person name="Foster P.G."/>
            <person name="Simillion C."/>
            <person name="Van de Peer Y."/>
            <person name="Miranda-Saavedra D."/>
            <person name="Barton G.J."/>
            <person name="Westrop G.D."/>
            <person name="Mueller S."/>
            <person name="Dessi D."/>
            <person name="Fiori P.L."/>
            <person name="Ren Q."/>
            <person name="Paulsen I."/>
            <person name="Zhang H."/>
            <person name="Bastida-Corcuera F.D."/>
            <person name="Simoes-Barbosa A."/>
            <person name="Brown M.T."/>
            <person name="Hayes R.D."/>
            <person name="Mukherjee M."/>
            <person name="Okumura C.Y."/>
            <person name="Schneider R."/>
            <person name="Smith A.J."/>
            <person name="Vanacova S."/>
            <person name="Villalvazo M."/>
            <person name="Haas B.J."/>
            <person name="Pertea M."/>
            <person name="Feldblyum T.V."/>
            <person name="Utterback T.R."/>
            <person name="Shu C.L."/>
            <person name="Osoegawa K."/>
            <person name="de Jong P.J."/>
            <person name="Hrdy I."/>
            <person name="Horvathova L."/>
            <person name="Zubacova Z."/>
            <person name="Dolezal P."/>
            <person name="Malik S.B."/>
            <person name="Logsdon J.M. Jr."/>
            <person name="Henze K."/>
            <person name="Gupta A."/>
            <person name="Wang C.C."/>
            <person name="Dunne R.L."/>
            <person name="Upcroft J.A."/>
            <person name="Upcroft P."/>
            <person name="White O."/>
            <person name="Salzberg S.L."/>
            <person name="Tang P."/>
            <person name="Chiu C.-H."/>
            <person name="Lee Y.-S."/>
            <person name="Embley T.M."/>
            <person name="Coombs G.H."/>
            <person name="Mottram J.C."/>
            <person name="Tachezy J."/>
            <person name="Fraser-Liggett C.M."/>
            <person name="Johnson P.J."/>
        </authorList>
    </citation>
    <scope>NUCLEOTIDE SEQUENCE [LARGE SCALE GENOMIC DNA]</scope>
    <source>
        <strain evidence="9">G3</strain>
    </source>
</reference>
<dbReference type="EMBL" id="DS113700">
    <property type="protein sequence ID" value="EAX97810.1"/>
    <property type="molecule type" value="Genomic_DNA"/>
</dbReference>
<keyword evidence="10" id="KW-1185">Reference proteome</keyword>
<dbReference type="Proteomes" id="UP000001542">
    <property type="component" value="Unassembled WGS sequence"/>
</dbReference>
<dbReference type="InParanoid" id="A2FBD0"/>
<dbReference type="VEuPathDB" id="TrichDB:TVAGG3_0232090"/>
<gene>
    <name evidence="9" type="ORF">TVAG_157950</name>
</gene>
<evidence type="ECO:0000313" key="9">
    <source>
        <dbReference type="EMBL" id="EAX97810.1"/>
    </source>
</evidence>
<dbReference type="GO" id="GO:0016020">
    <property type="term" value="C:membrane"/>
    <property type="evidence" value="ECO:0007669"/>
    <property type="project" value="UniProtKB-SubCell"/>
</dbReference>
<keyword evidence="4 7" id="KW-1133">Transmembrane helix</keyword>